<keyword evidence="3" id="KW-1185">Reference proteome</keyword>
<organism evidence="2 3">
    <name type="scientific">Clonostachys chloroleuca</name>
    <dbReference type="NCBI Taxonomy" id="1926264"/>
    <lineage>
        <taxon>Eukaryota</taxon>
        <taxon>Fungi</taxon>
        <taxon>Dikarya</taxon>
        <taxon>Ascomycota</taxon>
        <taxon>Pezizomycotina</taxon>
        <taxon>Sordariomycetes</taxon>
        <taxon>Hypocreomycetidae</taxon>
        <taxon>Hypocreales</taxon>
        <taxon>Bionectriaceae</taxon>
        <taxon>Clonostachys</taxon>
    </lineage>
</organism>
<comment type="caution">
    <text evidence="2">The sequence shown here is derived from an EMBL/GenBank/DDBJ whole genome shotgun (WGS) entry which is preliminary data.</text>
</comment>
<gene>
    <name evidence="2" type="ORF">CCHLO57077_00005186</name>
</gene>
<protein>
    <submittedName>
        <fullName evidence="2">Uncharacterized protein</fullName>
    </submittedName>
</protein>
<evidence type="ECO:0000256" key="1">
    <source>
        <dbReference type="SAM" id="MobiDB-lite"/>
    </source>
</evidence>
<name>A0AA35MEA4_9HYPO</name>
<accession>A0AA35MEA4</accession>
<evidence type="ECO:0000313" key="2">
    <source>
        <dbReference type="EMBL" id="CAI6095557.1"/>
    </source>
</evidence>
<proteinExistence type="predicted"/>
<feature type="region of interest" description="Disordered" evidence="1">
    <location>
        <begin position="1"/>
        <end position="20"/>
    </location>
</feature>
<reference evidence="2" key="1">
    <citation type="submission" date="2023-01" db="EMBL/GenBank/DDBJ databases">
        <authorList>
            <person name="Piombo E."/>
        </authorList>
    </citation>
    <scope>NUCLEOTIDE SEQUENCE</scope>
</reference>
<dbReference type="Proteomes" id="UP001160390">
    <property type="component" value="Unassembled WGS sequence"/>
</dbReference>
<dbReference type="EMBL" id="CABFNP030001266">
    <property type="protein sequence ID" value="CAI6095557.1"/>
    <property type="molecule type" value="Genomic_DNA"/>
</dbReference>
<sequence length="690" mass="78046">MPLGPAARCRRPTRRQPSAPQVAAKLLNLATCRTIEAQQRRPVGFCRFSSSQKGPIERRRLLGKRHMTGMMAEPPTYNPSWHFEVMNDPKEWQWEPPTTPETRRKHNAEISVKNLSGKLLRWLENSNMDKPFLDPPSDVLNSSAVVDSPAVADSPELLNSSAVVDSSATIDSTAVLDSMAAVESPAVADSPIVEQSITVPLDDPATIYTELQQLRSAILGLENITKESLRRIRSHDITTEELLATMRPLDTATMAHIPEKPLAHNIVLQVRSAVLTTLSKWRAKEHRRDDYREAWEAVLNDALTATAKGAGFRTLALIIEKAEPMDRNLLPVDRLATVLYDLIRSIVLAPTNQAKLQNLAELAQVMQFFEPHMREAIGQKVESIVAETFHAGLNYEYRFWWMFFKAHYIEMSFSGFEQAVNSYLGSDQRPDDQQTLLLTSARMFADECLEARSYTHFTRQVVRRGYRENDWLTLAGMVMDSRGRVGLTSLWCHLGALKWDIRVFEKLIVLSRKPSPFVVQDTLMVIRGIVSNPLLPSLRFWEALKDEKSRIMPRKPTSAEASAAPPISDKRIRRTRRELMDLVDKIALWYEKAPELTDRMAFRGVSRCIRYQSELSGRPTDQVLRSMTNVVMKSLKKGQPAPVGRLQHYIANIVAPSLGVQVAHDCSIIIASWQKQATVSLEEAIKAKRR</sequence>
<evidence type="ECO:0000313" key="3">
    <source>
        <dbReference type="Proteomes" id="UP001160390"/>
    </source>
</evidence>
<dbReference type="AlphaFoldDB" id="A0AA35MEA4"/>